<organism evidence="2 3">
    <name type="scientific">Beijerinckia indica subsp. indica (strain ATCC 9039 / DSM 1715 / NCIMB 8712)</name>
    <dbReference type="NCBI Taxonomy" id="395963"/>
    <lineage>
        <taxon>Bacteria</taxon>
        <taxon>Pseudomonadati</taxon>
        <taxon>Pseudomonadota</taxon>
        <taxon>Alphaproteobacteria</taxon>
        <taxon>Hyphomicrobiales</taxon>
        <taxon>Beijerinckiaceae</taxon>
        <taxon>Beijerinckia</taxon>
    </lineage>
</organism>
<accession>B2ILI0</accession>
<dbReference type="Proteomes" id="UP000001695">
    <property type="component" value="Plasmid pBIND01"/>
</dbReference>
<keyword evidence="1" id="KW-0472">Membrane</keyword>
<geneLocation type="plasmid" evidence="2 3">
    <name>pBIND01</name>
</geneLocation>
<keyword evidence="1" id="KW-0812">Transmembrane</keyword>
<keyword evidence="1" id="KW-1133">Transmembrane helix</keyword>
<name>B2ILI0_BEII9</name>
<keyword evidence="3" id="KW-1185">Reference proteome</keyword>
<proteinExistence type="predicted"/>
<feature type="transmembrane region" description="Helical" evidence="1">
    <location>
        <begin position="127"/>
        <end position="145"/>
    </location>
</feature>
<dbReference type="AlphaFoldDB" id="B2ILI0"/>
<evidence type="ECO:0000256" key="1">
    <source>
        <dbReference type="SAM" id="Phobius"/>
    </source>
</evidence>
<reference evidence="2 3" key="1">
    <citation type="submission" date="2008-03" db="EMBL/GenBank/DDBJ databases">
        <title>Complete sequence of plasmid1 of Beijerinckia indica subsp. indica ATCC 9039.</title>
        <authorList>
            <consortium name="US DOE Joint Genome Institute"/>
            <person name="Copeland A."/>
            <person name="Lucas S."/>
            <person name="Lapidus A."/>
            <person name="Glavina del Rio T."/>
            <person name="Dalin E."/>
            <person name="Tice H."/>
            <person name="Bruce D."/>
            <person name="Goodwin L."/>
            <person name="Pitluck S."/>
            <person name="LaButti K."/>
            <person name="Schmutz J."/>
            <person name="Larimer F."/>
            <person name="Land M."/>
            <person name="Hauser L."/>
            <person name="Kyrpides N."/>
            <person name="Mikhailova N."/>
            <person name="Dunfield P.F."/>
            <person name="Dedysh S.N."/>
            <person name="Liesack W."/>
            <person name="Saw J.H."/>
            <person name="Alam M."/>
            <person name="Chen Y."/>
            <person name="Murrell J.C."/>
            <person name="Richardson P."/>
        </authorList>
    </citation>
    <scope>NUCLEOTIDE SEQUENCE [LARGE SCALE GENOMIC DNA]</scope>
    <source>
        <strain evidence="3">ATCC 9039 / DSM 1715 / NCIMB 8712</strain>
        <plasmid evidence="2 3">pBIND01</plasmid>
    </source>
</reference>
<protein>
    <submittedName>
        <fullName evidence="2">Uncharacterized protein</fullName>
    </submittedName>
</protein>
<dbReference type="RefSeq" id="WP_012382993.1">
    <property type="nucleotide sequence ID" value="NC_010580.1"/>
</dbReference>
<gene>
    <name evidence="2" type="ordered locus">Bind_3851</name>
</gene>
<feature type="transmembrane region" description="Helical" evidence="1">
    <location>
        <begin position="98"/>
        <end position="115"/>
    </location>
</feature>
<sequence length="175" mass="20268">MAMSDHEPQQKETGLFGRGFKGLKQASLKAIQWKLIKDNAQFIHELGALLRRKKDHQSGLVIGEDRMLDVAATADLYQVPVEFIEDLIMKRRRQTKQAAYCAFGFGWLAFLYWLYQSLTRSWSSGHVIETLEFAPFCLVFFLIAFRNALLNYQLRTGHVATAMEYLRTEKVFWPA</sequence>
<dbReference type="OrthoDB" id="7272922at2"/>
<dbReference type="KEGG" id="bid:Bind_3851"/>
<dbReference type="HOGENOM" id="CLU_1529675_0_0_5"/>
<evidence type="ECO:0000313" key="2">
    <source>
        <dbReference type="EMBL" id="ACB97380.1"/>
    </source>
</evidence>
<dbReference type="EMBL" id="CP001017">
    <property type="protein sequence ID" value="ACB97380.1"/>
    <property type="molecule type" value="Genomic_DNA"/>
</dbReference>
<keyword evidence="2" id="KW-0614">Plasmid</keyword>
<evidence type="ECO:0000313" key="3">
    <source>
        <dbReference type="Proteomes" id="UP000001695"/>
    </source>
</evidence>